<feature type="chain" id="PRO_5037517315" description="Lipoprotein" evidence="2">
    <location>
        <begin position="26"/>
        <end position="291"/>
    </location>
</feature>
<feature type="compositionally biased region" description="Gly residues" evidence="1">
    <location>
        <begin position="48"/>
        <end position="68"/>
    </location>
</feature>
<evidence type="ECO:0000256" key="1">
    <source>
        <dbReference type="SAM" id="MobiDB-lite"/>
    </source>
</evidence>
<feature type="region of interest" description="Disordered" evidence="1">
    <location>
        <begin position="48"/>
        <end position="71"/>
    </location>
</feature>
<feature type="signal peptide" evidence="2">
    <location>
        <begin position="1"/>
        <end position="25"/>
    </location>
</feature>
<organism evidence="3 4">
    <name type="scientific">Desulfonema limicola</name>
    <dbReference type="NCBI Taxonomy" id="45656"/>
    <lineage>
        <taxon>Bacteria</taxon>
        <taxon>Pseudomonadati</taxon>
        <taxon>Thermodesulfobacteriota</taxon>
        <taxon>Desulfobacteria</taxon>
        <taxon>Desulfobacterales</taxon>
        <taxon>Desulfococcaceae</taxon>
        <taxon>Desulfonema</taxon>
    </lineage>
</organism>
<dbReference type="RefSeq" id="WP_207687805.1">
    <property type="nucleotide sequence ID" value="NZ_CP061799.1"/>
</dbReference>
<evidence type="ECO:0008006" key="5">
    <source>
        <dbReference type="Google" id="ProtNLM"/>
    </source>
</evidence>
<dbReference type="Proteomes" id="UP000663720">
    <property type="component" value="Chromosome"/>
</dbReference>
<keyword evidence="2" id="KW-0732">Signal</keyword>
<reference evidence="3" key="1">
    <citation type="journal article" date="2021" name="Microb. Physiol.">
        <title>Proteogenomic Insights into the Physiology of Marine, Sulfate-Reducing, Filamentous Desulfonema limicola and Desulfonema magnum.</title>
        <authorList>
            <person name="Schnaars V."/>
            <person name="Wohlbrand L."/>
            <person name="Scheve S."/>
            <person name="Hinrichs C."/>
            <person name="Reinhardt R."/>
            <person name="Rabus R."/>
        </authorList>
    </citation>
    <scope>NUCLEOTIDE SEQUENCE</scope>
    <source>
        <strain evidence="3">5ac10</strain>
    </source>
</reference>
<proteinExistence type="predicted"/>
<accession>A0A975BAM8</accession>
<dbReference type="KEGG" id="dli:dnl_41680"/>
<evidence type="ECO:0000313" key="4">
    <source>
        <dbReference type="Proteomes" id="UP000663720"/>
    </source>
</evidence>
<gene>
    <name evidence="3" type="ORF">dnl_41680</name>
</gene>
<keyword evidence="4" id="KW-1185">Reference proteome</keyword>
<dbReference type="EMBL" id="CP061799">
    <property type="protein sequence ID" value="QTA81817.1"/>
    <property type="molecule type" value="Genomic_DNA"/>
</dbReference>
<dbReference type="AlphaFoldDB" id="A0A975BAM8"/>
<evidence type="ECO:0000313" key="3">
    <source>
        <dbReference type="EMBL" id="QTA81817.1"/>
    </source>
</evidence>
<protein>
    <recommendedName>
        <fullName evidence="5">Lipoprotein</fullName>
    </recommendedName>
</protein>
<dbReference type="PROSITE" id="PS51257">
    <property type="entry name" value="PROKAR_LIPOPROTEIN"/>
    <property type="match status" value="1"/>
</dbReference>
<sequence length="291" mass="31151">MKKFTNLIRVLTIVSLIFIIFGCNGSDDDSNCTNTEYFDINGGFGGGGGDGGDGGDSGGSGGVGGEAGDGSDTSPLPYARCYLVTINGQTVDDCNGVTIETEADEEGIYKFENVRANKEFFIVCYDPEMENLKVSTFVSTVGQPPGFEMTDQDVMPDTTVVSNIIKETIKSGQEVDLKALKEERMSAIKNETDPDLVLLAKSAVELFFNMYKVEKINSTFSSLGNSAEEGALEDLFEDGSLDQPGLASIKERVETFVEEKETELGTTIEEAKEEVFEIPYNISGATGGGGV</sequence>
<evidence type="ECO:0000256" key="2">
    <source>
        <dbReference type="SAM" id="SignalP"/>
    </source>
</evidence>
<name>A0A975BAM8_9BACT</name>